<dbReference type="PANTHER" id="PTHR42194:SF1">
    <property type="entry name" value="UPF0276 PROTEIN HI_1600"/>
    <property type="match status" value="1"/>
</dbReference>
<dbReference type="InterPro" id="IPR036237">
    <property type="entry name" value="Xyl_isomerase-like_sf"/>
</dbReference>
<keyword evidence="2" id="KW-1185">Reference proteome</keyword>
<dbReference type="OrthoDB" id="9763101at2"/>
<comment type="caution">
    <text evidence="1">The sequence shown here is derived from an EMBL/GenBank/DDBJ whole genome shotgun (WGS) entry which is preliminary data.</text>
</comment>
<protein>
    <submittedName>
        <fullName evidence="1">Uncharacterized protein</fullName>
    </submittedName>
</protein>
<sequence>MHKIISGDMIGIGLRAPHYDQILEKKPAIDWLEVHTENFLLKGGPLLELLFSISQHYPLSFHGVGLSLGSAKEISKEHLKRIKTLIDRFEPVFLSDHLSWSNVGNTYLPDLLPIPYNEESLTIITNNIDNVQNYLQRTLLIENPASYLEYRASTYEEPEFLAEIIKRTGAKLLLDVNNVYVSYSNNKRDPYQYIQKVPHKDIQEIHVAGHSISLQNQRNILRIDTHNDHVCQEVWDLYRYTINYTGLVPTLLEWDSEIPHLEVLINEAKKSTHYAYNSTNTGSFS</sequence>
<dbReference type="AlphaFoldDB" id="A0A0W0ZXG4"/>
<accession>A0A0W0ZXG4</accession>
<dbReference type="InterPro" id="IPR007801">
    <property type="entry name" value="MbnB/TglH/ChrH"/>
</dbReference>
<dbReference type="PATRIC" id="fig|40335.7.peg.1786"/>
<organism evidence="1 2">
    <name type="scientific">Legionella tucsonensis</name>
    <dbReference type="NCBI Taxonomy" id="40335"/>
    <lineage>
        <taxon>Bacteria</taxon>
        <taxon>Pseudomonadati</taxon>
        <taxon>Pseudomonadota</taxon>
        <taxon>Gammaproteobacteria</taxon>
        <taxon>Legionellales</taxon>
        <taxon>Legionellaceae</taxon>
        <taxon>Legionella</taxon>
    </lineage>
</organism>
<dbReference type="RefSeq" id="WP_058520833.1">
    <property type="nucleotide sequence ID" value="NZ_CAAAIP010000001.1"/>
</dbReference>
<dbReference type="Proteomes" id="UP000054693">
    <property type="component" value="Unassembled WGS sequence"/>
</dbReference>
<dbReference type="PANTHER" id="PTHR42194">
    <property type="entry name" value="UPF0276 PROTEIN HI_1600"/>
    <property type="match status" value="1"/>
</dbReference>
<dbReference type="SUPFAM" id="SSF51658">
    <property type="entry name" value="Xylose isomerase-like"/>
    <property type="match status" value="1"/>
</dbReference>
<reference evidence="1 2" key="1">
    <citation type="submission" date="2015-11" db="EMBL/GenBank/DDBJ databases">
        <title>Genomic analysis of 38 Legionella species identifies large and diverse effector repertoires.</title>
        <authorList>
            <person name="Burstein D."/>
            <person name="Amaro F."/>
            <person name="Zusman T."/>
            <person name="Lifshitz Z."/>
            <person name="Cohen O."/>
            <person name="Gilbert J.A."/>
            <person name="Pupko T."/>
            <person name="Shuman H.A."/>
            <person name="Segal G."/>
        </authorList>
    </citation>
    <scope>NUCLEOTIDE SEQUENCE [LARGE SCALE GENOMIC DNA]</scope>
    <source>
        <strain evidence="1 2">ATCC 49180</strain>
    </source>
</reference>
<evidence type="ECO:0000313" key="1">
    <source>
        <dbReference type="EMBL" id="KTD73836.1"/>
    </source>
</evidence>
<dbReference type="Gene3D" id="3.20.20.150">
    <property type="entry name" value="Divalent-metal-dependent TIM barrel enzymes"/>
    <property type="match status" value="1"/>
</dbReference>
<gene>
    <name evidence="1" type="ORF">Ltuc_1683</name>
</gene>
<dbReference type="STRING" id="40335.Ltuc_1683"/>
<dbReference type="Pfam" id="PF05114">
    <property type="entry name" value="MbnB_TglH_ChrH"/>
    <property type="match status" value="1"/>
</dbReference>
<proteinExistence type="predicted"/>
<evidence type="ECO:0000313" key="2">
    <source>
        <dbReference type="Proteomes" id="UP000054693"/>
    </source>
</evidence>
<dbReference type="EMBL" id="LNZA01000001">
    <property type="protein sequence ID" value="KTD73836.1"/>
    <property type="molecule type" value="Genomic_DNA"/>
</dbReference>
<dbReference type="NCBIfam" id="NF003818">
    <property type="entry name" value="PRK05409.1"/>
    <property type="match status" value="1"/>
</dbReference>
<name>A0A0W0ZXG4_9GAMM</name>